<evidence type="ECO:0000313" key="3">
    <source>
        <dbReference type="Proteomes" id="UP000509638"/>
    </source>
</evidence>
<dbReference type="InterPro" id="IPR017853">
    <property type="entry name" value="GH"/>
</dbReference>
<dbReference type="Gene3D" id="3.20.20.80">
    <property type="entry name" value="Glycosidases"/>
    <property type="match status" value="1"/>
</dbReference>
<dbReference type="EMBL" id="CP058316">
    <property type="protein sequence ID" value="QLD10765.1"/>
    <property type="molecule type" value="Genomic_DNA"/>
</dbReference>
<protein>
    <recommendedName>
        <fullName evidence="4">Sugar-binding cellulase-like protein</fullName>
    </recommendedName>
</protein>
<evidence type="ECO:0008006" key="4">
    <source>
        <dbReference type="Google" id="ProtNLM"/>
    </source>
</evidence>
<feature type="region of interest" description="Disordered" evidence="1">
    <location>
        <begin position="1"/>
        <end position="20"/>
    </location>
</feature>
<evidence type="ECO:0000256" key="1">
    <source>
        <dbReference type="SAM" id="MobiDB-lite"/>
    </source>
</evidence>
<dbReference type="AlphaFoldDB" id="A0A7D5ER47"/>
<dbReference type="Pfam" id="PF12876">
    <property type="entry name" value="Cellulase-like"/>
    <property type="match status" value="2"/>
</dbReference>
<sequence>MTRYLGSGHEPAPDTRPLTGVIPSHLPPRLAITLWDFSWYTRAGQGEPYGDLDAALDEAVDRGYNAIRICAAPLLLFGGLGLDDLAADLEIEGLGRSPRGEVYGSGTRWYDVPGGFRLDLRARLFELLRGARDRGIVVILASWEYQQSPAFAADPRWFEAIDAVPLGERYDLLAAATIGMLDEIESAGLGDTIAFVELHNEVDFSLVPAFDSGGDAALDRVRSAHPRHLVTASYGKAPFLDLAALSERFQVGQLHVYAYGVLDALQRRIDIRSAGTEGFPGRAMRELLAVDAPSFASYGRAADWKFAATVITDQQIYGYDWVDPDLWDRWLYNNYGLYREEMMRELASRVIALAAWSRRRGIPAVVGEGWVGYTPLRADFEDGPVGTELAEHGVRTALEHGVWGMVLSSNAAPHHPQWADVTWQQRLNAEILRAPTRA</sequence>
<organism evidence="2 3">
    <name type="scientific">Microbacterium oleivorans</name>
    <dbReference type="NCBI Taxonomy" id="273677"/>
    <lineage>
        <taxon>Bacteria</taxon>
        <taxon>Bacillati</taxon>
        <taxon>Actinomycetota</taxon>
        <taxon>Actinomycetes</taxon>
        <taxon>Micrococcales</taxon>
        <taxon>Microbacteriaceae</taxon>
        <taxon>Microbacterium</taxon>
    </lineage>
</organism>
<accession>A0A7D5ER47</accession>
<dbReference type="Proteomes" id="UP000509638">
    <property type="component" value="Chromosome"/>
</dbReference>
<dbReference type="SUPFAM" id="SSF51445">
    <property type="entry name" value="(Trans)glycosidases"/>
    <property type="match status" value="1"/>
</dbReference>
<reference evidence="2 3" key="1">
    <citation type="submission" date="2020-06" db="EMBL/GenBank/DDBJ databases">
        <authorList>
            <person name="Jo H."/>
        </authorList>
    </citation>
    <scope>NUCLEOTIDE SEQUENCE [LARGE SCALE GENOMIC DNA]</scope>
    <source>
        <strain evidence="2 3">I46</strain>
    </source>
</reference>
<name>A0A7D5ER47_9MICO</name>
<dbReference type="RefSeq" id="WP_178010148.1">
    <property type="nucleotide sequence ID" value="NZ_CP058316.1"/>
</dbReference>
<gene>
    <name evidence="2" type="ORF">HW566_02590</name>
</gene>
<evidence type="ECO:0000313" key="2">
    <source>
        <dbReference type="EMBL" id="QLD10765.1"/>
    </source>
</evidence>
<proteinExistence type="predicted"/>
<dbReference type="InterPro" id="IPR024778">
    <property type="entry name" value="Put_cellulase"/>
</dbReference>